<dbReference type="EMBL" id="JBHUKY010000077">
    <property type="protein sequence ID" value="MFD2413733.1"/>
    <property type="molecule type" value="Genomic_DNA"/>
</dbReference>
<gene>
    <name evidence="2" type="ORF">ACFSX3_28085</name>
</gene>
<reference evidence="3" key="1">
    <citation type="journal article" date="2019" name="Int. J. Syst. Evol. Microbiol.">
        <title>The Global Catalogue of Microorganisms (GCM) 10K type strain sequencing project: providing services to taxonomists for standard genome sequencing and annotation.</title>
        <authorList>
            <consortium name="The Broad Institute Genomics Platform"/>
            <consortium name="The Broad Institute Genome Sequencing Center for Infectious Disease"/>
            <person name="Wu L."/>
            <person name="Ma J."/>
        </authorList>
    </citation>
    <scope>NUCLEOTIDE SEQUENCE [LARGE SCALE GENOMIC DNA]</scope>
    <source>
        <strain evidence="3">CCM 8725</strain>
    </source>
</reference>
<evidence type="ECO:0000313" key="3">
    <source>
        <dbReference type="Proteomes" id="UP001597448"/>
    </source>
</evidence>
<dbReference type="RefSeq" id="WP_209992562.1">
    <property type="nucleotide sequence ID" value="NZ_JBHSVQ010000001.1"/>
</dbReference>
<organism evidence="2 3">
    <name type="scientific">Paenibacillus rhizoplanae</name>
    <dbReference type="NCBI Taxonomy" id="1917181"/>
    <lineage>
        <taxon>Bacteria</taxon>
        <taxon>Bacillati</taxon>
        <taxon>Bacillota</taxon>
        <taxon>Bacilli</taxon>
        <taxon>Bacillales</taxon>
        <taxon>Paenibacillaceae</taxon>
        <taxon>Paenibacillus</taxon>
    </lineage>
</organism>
<accession>A0ABW5FFD0</accession>
<dbReference type="Pfam" id="PF05488">
    <property type="entry name" value="PAAR_motif"/>
    <property type="match status" value="1"/>
</dbReference>
<name>A0ABW5FFD0_9BACL</name>
<evidence type="ECO:0000256" key="1">
    <source>
        <dbReference type="SAM" id="MobiDB-lite"/>
    </source>
</evidence>
<comment type="caution">
    <text evidence="2">The sequence shown here is derived from an EMBL/GenBank/DDBJ whole genome shotgun (WGS) entry which is preliminary data.</text>
</comment>
<feature type="compositionally biased region" description="Polar residues" evidence="1">
    <location>
        <begin position="79"/>
        <end position="89"/>
    </location>
</feature>
<dbReference type="InterPro" id="IPR008727">
    <property type="entry name" value="PAAR_motif"/>
</dbReference>
<feature type="region of interest" description="Disordered" evidence="1">
    <location>
        <begin position="60"/>
        <end position="89"/>
    </location>
</feature>
<dbReference type="Proteomes" id="UP001597448">
    <property type="component" value="Unassembled WGS sequence"/>
</dbReference>
<sequence>MGQPAAKQGDRILATDTHIVMLPAGGGLVPTPLPHPFTGILDGALSTNVKIMGQPAATMDSTATNTPAHVPQGGPFQKPPTNKGTISAGSTTVFINGKKAARNGDPALTCNDPADLPAGKVSAAGTVLIGG</sequence>
<dbReference type="Gene3D" id="2.60.200.60">
    <property type="match status" value="1"/>
</dbReference>
<keyword evidence="3" id="KW-1185">Reference proteome</keyword>
<dbReference type="CDD" id="cd14740">
    <property type="entry name" value="PAAR_4"/>
    <property type="match status" value="1"/>
</dbReference>
<evidence type="ECO:0000313" key="2">
    <source>
        <dbReference type="EMBL" id="MFD2413733.1"/>
    </source>
</evidence>
<proteinExistence type="predicted"/>
<protein>
    <submittedName>
        <fullName evidence="2">PAAR domain-containing protein</fullName>
    </submittedName>
</protein>